<dbReference type="NCBIfam" id="NF045541">
    <property type="entry name" value="scaf_prot_MCP2"/>
    <property type="match status" value="1"/>
</dbReference>
<feature type="region of interest" description="Disordered" evidence="1">
    <location>
        <begin position="211"/>
        <end position="261"/>
    </location>
</feature>
<keyword evidence="3" id="KW-1185">Reference proteome</keyword>
<sequence length="689" mass="75110">MKPAQPPSRGVAPLANALPMQTRLAPVASIEAETRTVEVVWTTGASVRRRRWTGFDTAIDYEEILVVSRDAVDLSRLDAGAPVLDSHSQWTTRAIIGVVERAWIDKGEGRAALRFPKPGVDEAADRLFALVTDGIVRNISVGYHIDKVRVERPKRVGEPERWFVERWTPHELSFVAVGADPGAQVRSAEDAPTFPFELIEPFSRTMETAAMDEPVQTREAAPEASPPNAHTDRAPPAPAANERATPAPPNPSIAAADLDQVRTEERERVGAIFGLADRFKLDRAFADDLVTRGVAIEEARRLILDKLARRDERGAGHTAVSFPAGGLDATVTRREALVEAILHRLAPVAFTMTDRARDYRGMSLVDVARDSLAVAGQATRGMTGNEIVHAATRAAGLHSSSDFPLILAAVAGKRLRQAYQVTPRTFTRWTRGTTAPDFKPMYPTQIGNFPPLKPVMEGAEFTYGTIAEGRETYKLATYGRIVALTRQAIVNDDLRAFDRALNTAGQKAAELESALVYNELLANGVLADGVALFHATHGNLGTAAAISEAALSQAWELMAQQKDISGADAEYISVIPRFILVPPGTRSIEARKMIAAVTPAKAADVNAFANSLEPIEEPRLYKPGGPQPWWLCADPNAIDTIEYAHLEGQTEPFMDQRVGFEVDGVEFKIRHDFAAKALDFRGLFYNPGV</sequence>
<organism evidence="2 3">
    <name type="scientific">Nitrobacter winogradskyi (strain ATCC 25391 / DSM 10237 / CIP 104748 / NCIMB 11846 / Nb-255)</name>
    <dbReference type="NCBI Taxonomy" id="323098"/>
    <lineage>
        <taxon>Bacteria</taxon>
        <taxon>Pseudomonadati</taxon>
        <taxon>Pseudomonadota</taxon>
        <taxon>Alphaproteobacteria</taxon>
        <taxon>Hyphomicrobiales</taxon>
        <taxon>Nitrobacteraceae</taxon>
        <taxon>Nitrobacter</taxon>
    </lineage>
</organism>
<dbReference type="EMBL" id="CP000115">
    <property type="protein sequence ID" value="ABA04072.1"/>
    <property type="molecule type" value="Genomic_DNA"/>
</dbReference>
<evidence type="ECO:0000313" key="3">
    <source>
        <dbReference type="Proteomes" id="UP000002531"/>
    </source>
</evidence>
<proteinExistence type="predicted"/>
<dbReference type="Pfam" id="PF25209">
    <property type="entry name" value="Phage_capsid_4"/>
    <property type="match status" value="1"/>
</dbReference>
<accession>Q3SUG9</accession>
<reference evidence="2 3" key="1">
    <citation type="journal article" date="2006" name="Appl. Environ. Microbiol.">
        <title>Genome sequence of the chemolithoautotrophic nitrite-oxidizing bacterium Nitrobacter winogradskyi Nb-255.</title>
        <authorList>
            <person name="Starkenburg S.R."/>
            <person name="Chain P.S."/>
            <person name="Sayavedra-Soto L.A."/>
            <person name="Hauser L."/>
            <person name="Land M.L."/>
            <person name="Larimer F.W."/>
            <person name="Malfatti S.A."/>
            <person name="Klotz M.G."/>
            <person name="Bottomley P.J."/>
            <person name="Arp D.J."/>
            <person name="Hickey W.J."/>
        </authorList>
    </citation>
    <scope>NUCLEOTIDE SEQUENCE [LARGE SCALE GENOMIC DNA]</scope>
    <source>
        <strain evidence="3">ATCC 25391 / DSM 10237 / CIP 104748 / NCIMB 11846 / Nb-255</strain>
    </source>
</reference>
<protein>
    <submittedName>
        <fullName evidence="2">Peptidase U35, phage prohead HK97</fullName>
    </submittedName>
</protein>
<evidence type="ECO:0000256" key="1">
    <source>
        <dbReference type="SAM" id="MobiDB-lite"/>
    </source>
</evidence>
<evidence type="ECO:0000313" key="2">
    <source>
        <dbReference type="EMBL" id="ABA04072.1"/>
    </source>
</evidence>
<name>Q3SUG9_NITWN</name>
<dbReference type="STRING" id="323098.Nwi_0807"/>
<dbReference type="Proteomes" id="UP000002531">
    <property type="component" value="Chromosome"/>
</dbReference>
<dbReference type="RefSeq" id="WP_011314120.1">
    <property type="nucleotide sequence ID" value="NC_007406.1"/>
</dbReference>
<dbReference type="AlphaFoldDB" id="Q3SUG9"/>
<dbReference type="eggNOG" id="COG3087">
    <property type="taxonomic scope" value="Bacteria"/>
</dbReference>
<gene>
    <name evidence="2" type="ordered locus">Nwi_0807</name>
</gene>
<dbReference type="HOGENOM" id="CLU_024622_2_0_5"/>
<dbReference type="KEGG" id="nwi:Nwi_0807"/>